<sequence length="240" mass="27174">MVSCCICSKSFKIECVDVSNTQARKIHKKTGLSWTCKCCSQVGNDINELKEVIVALQNEIKLLKSAISTTSQSPTNSLLDTEKIIQEISEREKRKCNIIIYGNNEENKTSKNEQLAVDTVFVKDVLSSLSVTDNDNIKPIRLGKFDATKTDRRRPIKITLPSENSILSVLRMSKELKKSTRFNNISITRDRTPMQLELYRNTKIELNQRIANGESNLRIRYDRGIPVIISSKLPVSPTVN</sequence>
<reference evidence="2" key="1">
    <citation type="journal article" date="2023" name="G3 (Bethesda)">
        <title>Whole genome assemblies of Zophobas morio and Tenebrio molitor.</title>
        <authorList>
            <person name="Kaur S."/>
            <person name="Stinson S.A."/>
            <person name="diCenzo G.C."/>
        </authorList>
    </citation>
    <scope>NUCLEOTIDE SEQUENCE</scope>
    <source>
        <strain evidence="2">QUZm001</strain>
    </source>
</reference>
<evidence type="ECO:0000313" key="2">
    <source>
        <dbReference type="EMBL" id="KAJ3662192.1"/>
    </source>
</evidence>
<dbReference type="EMBL" id="JALNTZ010000002">
    <property type="protein sequence ID" value="KAJ3662192.1"/>
    <property type="molecule type" value="Genomic_DNA"/>
</dbReference>
<organism evidence="2 3">
    <name type="scientific">Zophobas morio</name>
    <dbReference type="NCBI Taxonomy" id="2755281"/>
    <lineage>
        <taxon>Eukaryota</taxon>
        <taxon>Metazoa</taxon>
        <taxon>Ecdysozoa</taxon>
        <taxon>Arthropoda</taxon>
        <taxon>Hexapoda</taxon>
        <taxon>Insecta</taxon>
        <taxon>Pterygota</taxon>
        <taxon>Neoptera</taxon>
        <taxon>Endopterygota</taxon>
        <taxon>Coleoptera</taxon>
        <taxon>Polyphaga</taxon>
        <taxon>Cucujiformia</taxon>
        <taxon>Tenebrionidae</taxon>
        <taxon>Zophobas</taxon>
    </lineage>
</organism>
<name>A0AA38ISF8_9CUCU</name>
<dbReference type="Proteomes" id="UP001168821">
    <property type="component" value="Unassembled WGS sequence"/>
</dbReference>
<accession>A0AA38ISF8</accession>
<gene>
    <name evidence="2" type="ORF">Zmor_006548</name>
</gene>
<keyword evidence="3" id="KW-1185">Reference proteome</keyword>
<dbReference type="AlphaFoldDB" id="A0AA38ISF8"/>
<comment type="caution">
    <text evidence="2">The sequence shown here is derived from an EMBL/GenBank/DDBJ whole genome shotgun (WGS) entry which is preliminary data.</text>
</comment>
<keyword evidence="1" id="KW-0175">Coiled coil</keyword>
<protein>
    <submittedName>
        <fullName evidence="2">Uncharacterized protein</fullName>
    </submittedName>
</protein>
<evidence type="ECO:0000256" key="1">
    <source>
        <dbReference type="SAM" id="Coils"/>
    </source>
</evidence>
<evidence type="ECO:0000313" key="3">
    <source>
        <dbReference type="Proteomes" id="UP001168821"/>
    </source>
</evidence>
<feature type="coiled-coil region" evidence="1">
    <location>
        <begin position="39"/>
        <end position="66"/>
    </location>
</feature>
<proteinExistence type="predicted"/>